<evidence type="ECO:0000313" key="1">
    <source>
        <dbReference type="EMBL" id="MQY08517.1"/>
    </source>
</evidence>
<dbReference type="EMBL" id="WEGH01000005">
    <property type="protein sequence ID" value="MQY08517.1"/>
    <property type="molecule type" value="Genomic_DNA"/>
</dbReference>
<name>A0A7K0C4Y9_9ACTN</name>
<evidence type="ECO:0000313" key="2">
    <source>
        <dbReference type="Proteomes" id="UP000487268"/>
    </source>
</evidence>
<protein>
    <submittedName>
        <fullName evidence="1">Uncharacterized protein</fullName>
    </submittedName>
</protein>
<dbReference type="AlphaFoldDB" id="A0A7K0C4Y9"/>
<comment type="caution">
    <text evidence="1">The sequence shown here is derived from an EMBL/GenBank/DDBJ whole genome shotgun (WGS) entry which is preliminary data.</text>
</comment>
<dbReference type="Proteomes" id="UP000487268">
    <property type="component" value="Unassembled WGS sequence"/>
</dbReference>
<gene>
    <name evidence="1" type="ORF">ACRB68_66260</name>
</gene>
<proteinExistence type="predicted"/>
<organism evidence="1 2">
    <name type="scientific">Actinomadura macrotermitis</name>
    <dbReference type="NCBI Taxonomy" id="2585200"/>
    <lineage>
        <taxon>Bacteria</taxon>
        <taxon>Bacillati</taxon>
        <taxon>Actinomycetota</taxon>
        <taxon>Actinomycetes</taxon>
        <taxon>Streptosporangiales</taxon>
        <taxon>Thermomonosporaceae</taxon>
        <taxon>Actinomadura</taxon>
    </lineage>
</organism>
<keyword evidence="2" id="KW-1185">Reference proteome</keyword>
<reference evidence="1 2" key="1">
    <citation type="submission" date="2019-10" db="EMBL/GenBank/DDBJ databases">
        <title>Actinomadura rubteroloni sp. nov. and Actinomadura macrotermitis sp. nov., isolated from the gut of fungus growing-termite Macrotermes natalensis.</title>
        <authorList>
            <person name="Benndorf R."/>
            <person name="Martin K."/>
            <person name="Kuefner M."/>
            <person name="De Beer W."/>
            <person name="Kaster A.-K."/>
            <person name="Vollmers J."/>
            <person name="Poulsen M."/>
            <person name="Beemelmanns C."/>
        </authorList>
    </citation>
    <scope>NUCLEOTIDE SEQUENCE [LARGE SCALE GENOMIC DNA]</scope>
    <source>
        <strain evidence="1 2">RB68</strain>
    </source>
</reference>
<accession>A0A7K0C4Y9</accession>
<sequence length="85" mass="9456">MAPSEERFTLLVRLVWELRAVPATAILIFPYNAEPVLHIPCRGGRRDAVLAVQRCGAWRLCWRGAELGTARLDQVARKIAMDAAA</sequence>